<evidence type="ECO:0000256" key="3">
    <source>
        <dbReference type="ARBA" id="ARBA00022723"/>
    </source>
</evidence>
<name>A0ABN7S3N2_OIKDI</name>
<evidence type="ECO:0000256" key="6">
    <source>
        <dbReference type="ARBA" id="ARBA00023180"/>
    </source>
</evidence>
<feature type="domain" description="Sulfatase N-terminal" evidence="7">
    <location>
        <begin position="1"/>
        <end position="112"/>
    </location>
</feature>
<evidence type="ECO:0000313" key="9">
    <source>
        <dbReference type="Proteomes" id="UP001158576"/>
    </source>
</evidence>
<dbReference type="InterPro" id="IPR000917">
    <property type="entry name" value="Sulfatase_N"/>
</dbReference>
<dbReference type="InterPro" id="IPR024607">
    <property type="entry name" value="Sulfatase_CS"/>
</dbReference>
<keyword evidence="6" id="KW-0325">Glycoprotein</keyword>
<dbReference type="SUPFAM" id="SSF53649">
    <property type="entry name" value="Alkaline phosphatase-like"/>
    <property type="match status" value="1"/>
</dbReference>
<keyword evidence="3" id="KW-0479">Metal-binding</keyword>
<dbReference type="PANTHER" id="PTHR10342">
    <property type="entry name" value="ARYLSULFATASE"/>
    <property type="match status" value="1"/>
</dbReference>
<evidence type="ECO:0000313" key="8">
    <source>
        <dbReference type="EMBL" id="CAG5087590.1"/>
    </source>
</evidence>
<evidence type="ECO:0000256" key="5">
    <source>
        <dbReference type="ARBA" id="ARBA00022837"/>
    </source>
</evidence>
<evidence type="ECO:0000259" key="7">
    <source>
        <dbReference type="Pfam" id="PF00884"/>
    </source>
</evidence>
<gene>
    <name evidence="8" type="ORF">OKIOD_LOCUS3137</name>
</gene>
<dbReference type="InterPro" id="IPR017850">
    <property type="entry name" value="Alkaline_phosphatase_core_sf"/>
</dbReference>
<keyword evidence="9" id="KW-1185">Reference proteome</keyword>
<reference evidence="8 9" key="1">
    <citation type="submission" date="2021-04" db="EMBL/GenBank/DDBJ databases">
        <authorList>
            <person name="Bliznina A."/>
        </authorList>
    </citation>
    <scope>NUCLEOTIDE SEQUENCE [LARGE SCALE GENOMIC DNA]</scope>
</reference>
<accession>A0ABN7S3N2</accession>
<dbReference type="PANTHER" id="PTHR10342:SF274">
    <property type="entry name" value="ARYLSULFATASE B"/>
    <property type="match status" value="1"/>
</dbReference>
<comment type="similarity">
    <text evidence="2">Belongs to the sulfatase family.</text>
</comment>
<evidence type="ECO:0000256" key="1">
    <source>
        <dbReference type="ARBA" id="ARBA00001913"/>
    </source>
</evidence>
<sequence length="117" mass="13364">MSDDLGYNDISYNSDHAFMPNIDFLANNGMIFDSFYTQPVCTPSRAQFMTGRYTNRYGLQHRNILPAHPSGIPADEKTFPEYFKECGYSTEMIGKWHLGQFSSSFLPQNRGFVPGFI</sequence>
<dbReference type="Proteomes" id="UP001158576">
    <property type="component" value="Chromosome PAR"/>
</dbReference>
<keyword evidence="4" id="KW-0378">Hydrolase</keyword>
<dbReference type="Pfam" id="PF00884">
    <property type="entry name" value="Sulfatase"/>
    <property type="match status" value="1"/>
</dbReference>
<dbReference type="PROSITE" id="PS00523">
    <property type="entry name" value="SULFATASE_1"/>
    <property type="match status" value="1"/>
</dbReference>
<dbReference type="Gene3D" id="3.40.720.10">
    <property type="entry name" value="Alkaline Phosphatase, subunit A"/>
    <property type="match status" value="1"/>
</dbReference>
<comment type="cofactor">
    <cofactor evidence="1">
        <name>Ca(2+)</name>
        <dbReference type="ChEBI" id="CHEBI:29108"/>
    </cofactor>
</comment>
<proteinExistence type="inferred from homology"/>
<evidence type="ECO:0000256" key="4">
    <source>
        <dbReference type="ARBA" id="ARBA00022801"/>
    </source>
</evidence>
<protein>
    <submittedName>
        <fullName evidence="8">Oidioi.mRNA.OKI2018_I69.PAR.g11579.t1.cds</fullName>
    </submittedName>
</protein>
<keyword evidence="5" id="KW-0106">Calcium</keyword>
<dbReference type="InterPro" id="IPR047115">
    <property type="entry name" value="ARSB"/>
</dbReference>
<dbReference type="EMBL" id="OU015568">
    <property type="protein sequence ID" value="CAG5087590.1"/>
    <property type="molecule type" value="Genomic_DNA"/>
</dbReference>
<organism evidence="8 9">
    <name type="scientific">Oikopleura dioica</name>
    <name type="common">Tunicate</name>
    <dbReference type="NCBI Taxonomy" id="34765"/>
    <lineage>
        <taxon>Eukaryota</taxon>
        <taxon>Metazoa</taxon>
        <taxon>Chordata</taxon>
        <taxon>Tunicata</taxon>
        <taxon>Appendicularia</taxon>
        <taxon>Copelata</taxon>
        <taxon>Oikopleuridae</taxon>
        <taxon>Oikopleura</taxon>
    </lineage>
</organism>
<dbReference type="PROSITE" id="PS00149">
    <property type="entry name" value="SULFATASE_2"/>
    <property type="match status" value="1"/>
</dbReference>
<evidence type="ECO:0000256" key="2">
    <source>
        <dbReference type="ARBA" id="ARBA00008779"/>
    </source>
</evidence>